<sequence>MPVLNTSAPAATDIPEGGSGTEKIALFPVVMLPLVVVAIFLLIFLPKLGTLFKPQGSAFPNNTGTSEDSTSSQSTIAAARNLLVLDVMIPPKLCKELRLETSNNAHPLWAQLDSNMAW</sequence>
<protein>
    <submittedName>
        <fullName evidence="2">Chromosome 4, complete genome</fullName>
    </submittedName>
</protein>
<keyword evidence="1" id="KW-0812">Transmembrane</keyword>
<keyword evidence="1" id="KW-0472">Membrane</keyword>
<dbReference type="EMBL" id="HG970335">
    <property type="protein sequence ID" value="SCB65315.1"/>
    <property type="molecule type" value="Genomic_DNA"/>
</dbReference>
<accession>A0A1C3YL85</accession>
<reference evidence="3" key="2">
    <citation type="journal article" date="2010" name="Nature">
        <title>Comparative genomics reveals mobile pathogenicity chromosomes in Fusarium.</title>
        <authorList>
            <person name="Ma L.J."/>
            <person name="van der Does H.C."/>
            <person name="Borkovich K.A."/>
            <person name="Coleman J.J."/>
            <person name="Daboussi M.J."/>
            <person name="Di Pietro A."/>
            <person name="Dufresne M."/>
            <person name="Freitag M."/>
            <person name="Grabherr M."/>
            <person name="Henrissat B."/>
            <person name="Houterman P.M."/>
            <person name="Kang S."/>
            <person name="Shim W.B."/>
            <person name="Woloshuk C."/>
            <person name="Xie X."/>
            <person name="Xu J.R."/>
            <person name="Antoniw J."/>
            <person name="Baker S.E."/>
            <person name="Bluhm B.H."/>
            <person name="Breakspear A."/>
            <person name="Brown D.W."/>
            <person name="Butchko R.A."/>
            <person name="Chapman S."/>
            <person name="Coulson R."/>
            <person name="Coutinho P.M."/>
            <person name="Danchin E.G."/>
            <person name="Diener A."/>
            <person name="Gale L.R."/>
            <person name="Gardiner D.M."/>
            <person name="Goff S."/>
            <person name="Hammond-Kosack K.E."/>
            <person name="Hilburn K."/>
            <person name="Hua-Van A."/>
            <person name="Jonkers W."/>
            <person name="Kazan K."/>
            <person name="Kodira C.D."/>
            <person name="Koehrsen M."/>
            <person name="Kumar L."/>
            <person name="Lee Y.H."/>
            <person name="Li L."/>
            <person name="Manners J.M."/>
            <person name="Miranda-Saavedra D."/>
            <person name="Mukherjee M."/>
            <person name="Park G."/>
            <person name="Park J."/>
            <person name="Park S.Y."/>
            <person name="Proctor R.H."/>
            <person name="Regev A."/>
            <person name="Ruiz-Roldan M.C."/>
            <person name="Sain D."/>
            <person name="Sakthikumar S."/>
            <person name="Sykes S."/>
            <person name="Schwartz D.C."/>
            <person name="Turgeon B.G."/>
            <person name="Wapinski I."/>
            <person name="Yoder O."/>
            <person name="Young S."/>
            <person name="Zeng Q."/>
            <person name="Zhou S."/>
            <person name="Galagan J."/>
            <person name="Cuomo C.A."/>
            <person name="Kistler H.C."/>
            <person name="Rep M."/>
        </authorList>
    </citation>
    <scope>GENOME REANNOTATION</scope>
    <source>
        <strain evidence="3">ATCC MYA-4620 / CBS 123657 / FGSC 9075 / NRRL 31084 / PH-1</strain>
    </source>
</reference>
<evidence type="ECO:0000313" key="2">
    <source>
        <dbReference type="EMBL" id="SCB65315.1"/>
    </source>
</evidence>
<reference evidence="2 3" key="3">
    <citation type="journal article" date="2015" name="BMC Genomics">
        <title>The completed genome sequence of the pathogenic ascomycete fungus Fusarium graminearum.</title>
        <authorList>
            <person name="King R."/>
            <person name="Urban M."/>
            <person name="Hammond-Kosack M.C."/>
            <person name="Hassani-Pak K."/>
            <person name="Hammond-Kosack K.E."/>
        </authorList>
    </citation>
    <scope>NUCLEOTIDE SEQUENCE [LARGE SCALE GENOMIC DNA]</scope>
    <source>
        <strain evidence="3">ATCC MYA-4620 / CBS 123657 / FGSC 9075 / NRRL 31084 / PH-1</strain>
    </source>
</reference>
<proteinExistence type="predicted"/>
<keyword evidence="3" id="KW-1185">Reference proteome</keyword>
<gene>
    <name evidence="2" type="ORF">FGRAMPH1_01T25673</name>
</gene>
<dbReference type="AlphaFoldDB" id="A0A1C3YL85"/>
<dbReference type="VEuPathDB" id="FungiDB:FGRAMPH1_01G25673"/>
<name>A0A1C3YL85_GIBZE</name>
<reference evidence="3" key="1">
    <citation type="journal article" date="2007" name="Science">
        <title>The Fusarium graminearum genome reveals a link between localized polymorphism and pathogen specialization.</title>
        <authorList>
            <person name="Cuomo C.A."/>
            <person name="Gueldener U."/>
            <person name="Xu J.-R."/>
            <person name="Trail F."/>
            <person name="Turgeon B.G."/>
            <person name="Di Pietro A."/>
            <person name="Walton J.D."/>
            <person name="Ma L.-J."/>
            <person name="Baker S.E."/>
            <person name="Rep M."/>
            <person name="Adam G."/>
            <person name="Antoniw J."/>
            <person name="Baldwin T."/>
            <person name="Calvo S.E."/>
            <person name="Chang Y.-L."/>
            <person name="DeCaprio D."/>
            <person name="Gale L.R."/>
            <person name="Gnerre S."/>
            <person name="Goswami R.S."/>
            <person name="Hammond-Kosack K."/>
            <person name="Harris L.J."/>
            <person name="Hilburn K."/>
            <person name="Kennell J.C."/>
            <person name="Kroken S."/>
            <person name="Magnuson J.K."/>
            <person name="Mannhaupt G."/>
            <person name="Mauceli E.W."/>
            <person name="Mewes H.-W."/>
            <person name="Mitterbauer R."/>
            <person name="Muehlbauer G."/>
            <person name="Muensterkoetter M."/>
            <person name="Nelson D."/>
            <person name="O'Donnell K."/>
            <person name="Ouellet T."/>
            <person name="Qi W."/>
            <person name="Quesneville H."/>
            <person name="Roncero M.I.G."/>
            <person name="Seong K.-Y."/>
            <person name="Tetko I.V."/>
            <person name="Urban M."/>
            <person name="Waalwijk C."/>
            <person name="Ward T.J."/>
            <person name="Yao J."/>
            <person name="Birren B.W."/>
            <person name="Kistler H.C."/>
        </authorList>
    </citation>
    <scope>NUCLEOTIDE SEQUENCE [LARGE SCALE GENOMIC DNA]</scope>
    <source>
        <strain evidence="3">ATCC MYA-4620 / CBS 123657 / FGSC 9075 / NRRL 31084 / PH-1</strain>
    </source>
</reference>
<feature type="transmembrane region" description="Helical" evidence="1">
    <location>
        <begin position="24"/>
        <end position="45"/>
    </location>
</feature>
<dbReference type="Proteomes" id="UP000070720">
    <property type="component" value="Chromosome 4"/>
</dbReference>
<keyword evidence="1" id="KW-1133">Transmembrane helix</keyword>
<organism evidence="2 3">
    <name type="scientific">Gibberella zeae (strain ATCC MYA-4620 / CBS 123657 / FGSC 9075 / NRRL 31084 / PH-1)</name>
    <name type="common">Wheat head blight fungus</name>
    <name type="synonym">Fusarium graminearum</name>
    <dbReference type="NCBI Taxonomy" id="229533"/>
    <lineage>
        <taxon>Eukaryota</taxon>
        <taxon>Fungi</taxon>
        <taxon>Dikarya</taxon>
        <taxon>Ascomycota</taxon>
        <taxon>Pezizomycotina</taxon>
        <taxon>Sordariomycetes</taxon>
        <taxon>Hypocreomycetidae</taxon>
        <taxon>Hypocreales</taxon>
        <taxon>Nectriaceae</taxon>
        <taxon>Fusarium</taxon>
    </lineage>
</organism>
<evidence type="ECO:0000313" key="3">
    <source>
        <dbReference type="Proteomes" id="UP000070720"/>
    </source>
</evidence>
<dbReference type="InParanoid" id="A0A1C3YL85"/>
<evidence type="ECO:0000256" key="1">
    <source>
        <dbReference type="SAM" id="Phobius"/>
    </source>
</evidence>